<sequence length="297" mass="31598">MIALSWLNFTLTTTPFPVTVATACVTPGAVTQSSAIIFRCNASDPIVNQYTAQGNEACVDNSLASNVSIPLLADMNALGSVFIRSNGLPSTAGYFRSVRKPLILDSKCNAVTISNADCGYWHTIQMNETCDTVTEMFGNSCSNLWQGNSFCVQAVGNIDTYFGYPMTSRTAYITLPQSSILTQMSLPTVLQRKNTLFELLCLRYLDDLQVAASSKPGLRQATATARLTASKSSVSAINSANTMTTSKITQSSEATSMAFSSVNTSPDGIRGESTGYSCTNSAAKLATGGLNQGLRLE</sequence>
<proteinExistence type="predicted"/>
<keyword evidence="1" id="KW-0732">Signal</keyword>
<evidence type="ECO:0008006" key="4">
    <source>
        <dbReference type="Google" id="ProtNLM"/>
    </source>
</evidence>
<feature type="chain" id="PRO_5016843802" description="LysM domain-containing protein" evidence="1">
    <location>
        <begin position="22"/>
        <end position="297"/>
    </location>
</feature>
<name>A0A370C6G6_ASPNG</name>
<dbReference type="AlphaFoldDB" id="A0A370C6G6"/>
<gene>
    <name evidence="2" type="ORF">M747DRAFT_304052</name>
</gene>
<dbReference type="EMBL" id="KZ851909">
    <property type="protein sequence ID" value="RDH21770.1"/>
    <property type="molecule type" value="Genomic_DNA"/>
</dbReference>
<protein>
    <recommendedName>
        <fullName evidence="4">LysM domain-containing protein</fullName>
    </recommendedName>
</protein>
<evidence type="ECO:0000313" key="3">
    <source>
        <dbReference type="Proteomes" id="UP000253845"/>
    </source>
</evidence>
<evidence type="ECO:0000313" key="2">
    <source>
        <dbReference type="EMBL" id="RDH21770.1"/>
    </source>
</evidence>
<organism evidence="2 3">
    <name type="scientific">Aspergillus niger ATCC 13496</name>
    <dbReference type="NCBI Taxonomy" id="1353008"/>
    <lineage>
        <taxon>Eukaryota</taxon>
        <taxon>Fungi</taxon>
        <taxon>Dikarya</taxon>
        <taxon>Ascomycota</taxon>
        <taxon>Pezizomycotina</taxon>
        <taxon>Eurotiomycetes</taxon>
        <taxon>Eurotiomycetidae</taxon>
        <taxon>Eurotiales</taxon>
        <taxon>Aspergillaceae</taxon>
        <taxon>Aspergillus</taxon>
        <taxon>Aspergillus subgen. Circumdati</taxon>
    </lineage>
</organism>
<accession>A0A370C6G6</accession>
<feature type="signal peptide" evidence="1">
    <location>
        <begin position="1"/>
        <end position="21"/>
    </location>
</feature>
<evidence type="ECO:0000256" key="1">
    <source>
        <dbReference type="SAM" id="SignalP"/>
    </source>
</evidence>
<dbReference type="VEuPathDB" id="FungiDB:M747DRAFT_304052"/>
<dbReference type="Proteomes" id="UP000253845">
    <property type="component" value="Unassembled WGS sequence"/>
</dbReference>
<reference evidence="2 3" key="1">
    <citation type="submission" date="2018-07" db="EMBL/GenBank/DDBJ databases">
        <title>Section-level genome sequencing of Aspergillus section Nigri to investigate inter- and intra-species variation.</title>
        <authorList>
            <consortium name="DOE Joint Genome Institute"/>
            <person name="Vesth T.C."/>
            <person name="Nybo J.L."/>
            <person name="Theobald S."/>
            <person name="Frisvad J.C."/>
            <person name="Larsen T.O."/>
            <person name="Nielsen K.F."/>
            <person name="Hoof J.B."/>
            <person name="Brandl J."/>
            <person name="Salamov A."/>
            <person name="Riley R."/>
            <person name="Gladden J.M."/>
            <person name="Phatale P."/>
            <person name="Nielsen M.T."/>
            <person name="Lyhne E.K."/>
            <person name="Kogle M.E."/>
            <person name="Strasser K."/>
            <person name="McDonnell E."/>
            <person name="Barry K."/>
            <person name="Clum A."/>
            <person name="Chen C."/>
            <person name="Nolan M."/>
            <person name="Sandor L."/>
            <person name="Kuo A."/>
            <person name="Lipzen A."/>
            <person name="Hainaut M."/>
            <person name="Drula E."/>
            <person name="Tsang A."/>
            <person name="Magnuson J.K."/>
            <person name="Henrissat B."/>
            <person name="Wiebenga A."/>
            <person name="Simmons B.A."/>
            <person name="Makela M.R."/>
            <person name="De vries R.P."/>
            <person name="Grigoriev I.V."/>
            <person name="Mortensen U.H."/>
            <person name="Baker S.E."/>
            <person name="Andersen M.R."/>
        </authorList>
    </citation>
    <scope>NUCLEOTIDE SEQUENCE [LARGE SCALE GENOMIC DNA]</scope>
    <source>
        <strain evidence="2 3">ATCC 13496</strain>
    </source>
</reference>